<comment type="caution">
    <text evidence="4">The sequence shown here is derived from an EMBL/GenBank/DDBJ whole genome shotgun (WGS) entry which is preliminary data.</text>
</comment>
<name>A0ABQ5CSL6_9ASTR</name>
<proteinExistence type="predicted"/>
<gene>
    <name evidence="4" type="ORF">Tco_0909667</name>
</gene>
<keyword evidence="3" id="KW-0812">Transmembrane</keyword>
<feature type="coiled-coil region" evidence="1">
    <location>
        <begin position="142"/>
        <end position="169"/>
    </location>
</feature>
<evidence type="ECO:0000256" key="1">
    <source>
        <dbReference type="SAM" id="Coils"/>
    </source>
</evidence>
<evidence type="ECO:0000313" key="4">
    <source>
        <dbReference type="EMBL" id="GJT29392.1"/>
    </source>
</evidence>
<feature type="transmembrane region" description="Helical" evidence="3">
    <location>
        <begin position="28"/>
        <end position="45"/>
    </location>
</feature>
<reference evidence="4" key="2">
    <citation type="submission" date="2022-01" db="EMBL/GenBank/DDBJ databases">
        <authorList>
            <person name="Yamashiro T."/>
            <person name="Shiraishi A."/>
            <person name="Satake H."/>
            <person name="Nakayama K."/>
        </authorList>
    </citation>
    <scope>NUCLEOTIDE SEQUENCE</scope>
</reference>
<sequence length="192" mass="21564">MMNTECNHSKGDMNVEAKSSSSGSYGKFIEVVIMLILIGSYYYFIHGYYYSITVNTAALNQNGEEVFVAGQNKNVVEEIVNVAQVSIVATNVTIHTKEITLAQALAELKSTKPKAKGIVLQELEPEKPLKKKDQLKLDEEIALKLQAEIDEEERIARVAEEKIDEANIAWDDIQAKVDVDYQLAERRQAEEQ</sequence>
<dbReference type="Proteomes" id="UP001151760">
    <property type="component" value="Unassembled WGS sequence"/>
</dbReference>
<organism evidence="4 5">
    <name type="scientific">Tanacetum coccineum</name>
    <dbReference type="NCBI Taxonomy" id="301880"/>
    <lineage>
        <taxon>Eukaryota</taxon>
        <taxon>Viridiplantae</taxon>
        <taxon>Streptophyta</taxon>
        <taxon>Embryophyta</taxon>
        <taxon>Tracheophyta</taxon>
        <taxon>Spermatophyta</taxon>
        <taxon>Magnoliopsida</taxon>
        <taxon>eudicotyledons</taxon>
        <taxon>Gunneridae</taxon>
        <taxon>Pentapetalae</taxon>
        <taxon>asterids</taxon>
        <taxon>campanulids</taxon>
        <taxon>Asterales</taxon>
        <taxon>Asteraceae</taxon>
        <taxon>Asteroideae</taxon>
        <taxon>Anthemideae</taxon>
        <taxon>Anthemidinae</taxon>
        <taxon>Tanacetum</taxon>
    </lineage>
</organism>
<protein>
    <submittedName>
        <fullName evidence="4">Uncharacterized protein</fullName>
    </submittedName>
</protein>
<evidence type="ECO:0000313" key="5">
    <source>
        <dbReference type="Proteomes" id="UP001151760"/>
    </source>
</evidence>
<evidence type="ECO:0000256" key="3">
    <source>
        <dbReference type="SAM" id="Phobius"/>
    </source>
</evidence>
<keyword evidence="3" id="KW-0472">Membrane</keyword>
<accession>A0ABQ5CSL6</accession>
<keyword evidence="3" id="KW-1133">Transmembrane helix</keyword>
<keyword evidence="1" id="KW-0175">Coiled coil</keyword>
<feature type="region of interest" description="Disordered" evidence="2">
    <location>
        <begin position="1"/>
        <end position="20"/>
    </location>
</feature>
<keyword evidence="5" id="KW-1185">Reference proteome</keyword>
<reference evidence="4" key="1">
    <citation type="journal article" date="2022" name="Int. J. Mol. Sci.">
        <title>Draft Genome of Tanacetum Coccineum: Genomic Comparison of Closely Related Tanacetum-Family Plants.</title>
        <authorList>
            <person name="Yamashiro T."/>
            <person name="Shiraishi A."/>
            <person name="Nakayama K."/>
            <person name="Satake H."/>
        </authorList>
    </citation>
    <scope>NUCLEOTIDE SEQUENCE</scope>
</reference>
<dbReference type="EMBL" id="BQNB010014539">
    <property type="protein sequence ID" value="GJT29392.1"/>
    <property type="molecule type" value="Genomic_DNA"/>
</dbReference>
<evidence type="ECO:0000256" key="2">
    <source>
        <dbReference type="SAM" id="MobiDB-lite"/>
    </source>
</evidence>